<evidence type="ECO:0000313" key="2">
    <source>
        <dbReference type="EMBL" id="CDI42890.1"/>
    </source>
</evidence>
<dbReference type="RefSeq" id="WP_023061682.1">
    <property type="nucleotide sequence ID" value="NZ_CBUH010000131.1"/>
</dbReference>
<name>U4QN01_LACHE</name>
<accession>U4QN01</accession>
<organism evidence="2 3">
    <name type="scientific">Lactobacillus helveticus CIRM-BIA 953</name>
    <dbReference type="NCBI Taxonomy" id="1226335"/>
    <lineage>
        <taxon>Bacteria</taxon>
        <taxon>Bacillati</taxon>
        <taxon>Bacillota</taxon>
        <taxon>Bacilli</taxon>
        <taxon>Lactobacillales</taxon>
        <taxon>Lactobacillaceae</taxon>
        <taxon>Lactobacillus</taxon>
    </lineage>
</organism>
<dbReference type="Proteomes" id="UP000017243">
    <property type="component" value="Unassembled WGS sequence"/>
</dbReference>
<dbReference type="EMBL" id="CBUH010000131">
    <property type="protein sequence ID" value="CDI42890.1"/>
    <property type="molecule type" value="Genomic_DNA"/>
</dbReference>
<gene>
    <name evidence="2" type="ORF">LHCIRMBIA953_00898</name>
</gene>
<comment type="caution">
    <text evidence="2">The sequence shown here is derived from an EMBL/GenBank/DDBJ whole genome shotgun (WGS) entry which is preliminary data.</text>
</comment>
<evidence type="ECO:0000313" key="3">
    <source>
        <dbReference type="Proteomes" id="UP000017243"/>
    </source>
</evidence>
<sequence>MTASIRKFQQDILDDSNLSHLLNEAYAISIKIKDKKMENWCHYELSGYPNADSVPKYRKISVRFLADGEFRKNIPAEIPDGYQFLNYHSVTNPISSLLKLTQQKEHQVVSFEFTSELNRKLCELYNQTSDFTFKQQASVSQLVDIESAVKEKIVNWGMHLEPELKKDIDVKDEKPQMINNYNILGNIQNSQIQQGNTNSKQKRSSIKDLIGNLFGSLFGHLFNRV</sequence>
<dbReference type="AlphaFoldDB" id="U4QN01"/>
<feature type="domain" description="AbiTii" evidence="1">
    <location>
        <begin position="5"/>
        <end position="167"/>
    </location>
</feature>
<reference evidence="2 3" key="1">
    <citation type="submission" date="2013-09" db="EMBL/GenBank/DDBJ databases">
        <title>Draft Genome Sequence of five Lactobacillus helveticus strains CIRM-BIA 101T, 103, 104, 951 and 953 isolated from milk product.</title>
        <authorList>
            <person name="Valence F."/>
            <person name="Chuat V."/>
            <person name="Ma L."/>
            <person name="Creno S."/>
            <person name="Falentin H."/>
            <person name="Lortal S."/>
            <person name="Bizet C."/>
            <person name="Clermont D."/>
            <person name="Loux V."/>
            <person name="Bouchier C."/>
            <person name="Cousin S."/>
        </authorList>
    </citation>
    <scope>NUCLEOTIDE SEQUENCE [LARGE SCALE GENOMIC DNA]</scope>
    <source>
        <strain evidence="2 3">CIRM-BIA 953</strain>
    </source>
</reference>
<dbReference type="InterPro" id="IPR041304">
    <property type="entry name" value="AbiTii"/>
</dbReference>
<proteinExistence type="predicted"/>
<evidence type="ECO:0000259" key="1">
    <source>
        <dbReference type="Pfam" id="PF18864"/>
    </source>
</evidence>
<protein>
    <submittedName>
        <fullName evidence="2">Abort lactococcal phage infection AbiTii</fullName>
    </submittedName>
</protein>
<dbReference type="Pfam" id="PF18864">
    <property type="entry name" value="AbiTii"/>
    <property type="match status" value="1"/>
</dbReference>